<comment type="caution">
    <text evidence="1">The sequence shown here is derived from an EMBL/GenBank/DDBJ whole genome shotgun (WGS) entry which is preliminary data.</text>
</comment>
<gene>
    <name evidence="1" type="ORF">APLA_LOCUS6106</name>
</gene>
<evidence type="ECO:0000313" key="2">
    <source>
        <dbReference type="Proteomes" id="UP000494256"/>
    </source>
</evidence>
<sequence>MWLPLGSIPHKYDVFEPIVLPENEPVSFIDKSKGIPVTQEPLSAKPVSIPKIPVLPVEPVLSPNVPPPAA</sequence>
<organism evidence="1 2">
    <name type="scientific">Arctia plantaginis</name>
    <name type="common">Wood tiger moth</name>
    <name type="synonym">Phalaena plantaginis</name>
    <dbReference type="NCBI Taxonomy" id="874455"/>
    <lineage>
        <taxon>Eukaryota</taxon>
        <taxon>Metazoa</taxon>
        <taxon>Ecdysozoa</taxon>
        <taxon>Arthropoda</taxon>
        <taxon>Hexapoda</taxon>
        <taxon>Insecta</taxon>
        <taxon>Pterygota</taxon>
        <taxon>Neoptera</taxon>
        <taxon>Endopterygota</taxon>
        <taxon>Lepidoptera</taxon>
        <taxon>Glossata</taxon>
        <taxon>Ditrysia</taxon>
        <taxon>Noctuoidea</taxon>
        <taxon>Erebidae</taxon>
        <taxon>Arctiinae</taxon>
        <taxon>Arctia</taxon>
    </lineage>
</organism>
<protein>
    <submittedName>
        <fullName evidence="1">Uncharacterized protein</fullName>
    </submittedName>
</protein>
<dbReference type="Proteomes" id="UP000494256">
    <property type="component" value="Unassembled WGS sequence"/>
</dbReference>
<reference evidence="1 2" key="1">
    <citation type="submission" date="2020-04" db="EMBL/GenBank/DDBJ databases">
        <authorList>
            <person name="Wallbank WR R."/>
            <person name="Pardo Diaz C."/>
            <person name="Kozak K."/>
            <person name="Martin S."/>
            <person name="Jiggins C."/>
            <person name="Moest M."/>
            <person name="Warren A I."/>
            <person name="Byers J.R.P. K."/>
            <person name="Montejo-Kovacevich G."/>
            <person name="Yen C E."/>
        </authorList>
    </citation>
    <scope>NUCLEOTIDE SEQUENCE [LARGE SCALE GENOMIC DNA]</scope>
</reference>
<dbReference type="OrthoDB" id="7474139at2759"/>
<accession>A0A8S0ZJ24</accession>
<name>A0A8S0ZJ24_ARCPL</name>
<dbReference type="AlphaFoldDB" id="A0A8S0ZJ24"/>
<dbReference type="EMBL" id="CADEBD010000293">
    <property type="protein sequence ID" value="CAB3233493.1"/>
    <property type="molecule type" value="Genomic_DNA"/>
</dbReference>
<proteinExistence type="predicted"/>
<evidence type="ECO:0000313" key="1">
    <source>
        <dbReference type="EMBL" id="CAB3233493.1"/>
    </source>
</evidence>